<name>A0A8D9MED3_BRACM</name>
<accession>A0A8D9MED3</accession>
<organism evidence="1 2">
    <name type="scientific">Brassica campestris</name>
    <name type="common">Field mustard</name>
    <dbReference type="NCBI Taxonomy" id="3711"/>
    <lineage>
        <taxon>Eukaryota</taxon>
        <taxon>Viridiplantae</taxon>
        <taxon>Streptophyta</taxon>
        <taxon>Embryophyta</taxon>
        <taxon>Tracheophyta</taxon>
        <taxon>Spermatophyta</taxon>
        <taxon>Magnoliopsida</taxon>
        <taxon>eudicotyledons</taxon>
        <taxon>Gunneridae</taxon>
        <taxon>Pentapetalae</taxon>
        <taxon>rosids</taxon>
        <taxon>malvids</taxon>
        <taxon>Brassicales</taxon>
        <taxon>Brassicaceae</taxon>
        <taxon>Brassiceae</taxon>
        <taxon>Brassica</taxon>
    </lineage>
</organism>
<evidence type="ECO:0000313" key="2">
    <source>
        <dbReference type="Proteomes" id="UP000694005"/>
    </source>
</evidence>
<evidence type="ECO:0000313" key="1">
    <source>
        <dbReference type="EMBL" id="CAG7908933.1"/>
    </source>
</evidence>
<reference evidence="1 2" key="1">
    <citation type="submission" date="2021-07" db="EMBL/GenBank/DDBJ databases">
        <authorList>
            <consortium name="Genoscope - CEA"/>
            <person name="William W."/>
        </authorList>
    </citation>
    <scope>NUCLEOTIDE SEQUENCE [LARGE SCALE GENOMIC DNA]</scope>
</reference>
<gene>
    <name evidence="1" type="ORF">BRAPAZ1V2_A10P01790.2</name>
</gene>
<dbReference type="AlphaFoldDB" id="A0A8D9MED3"/>
<sequence length="76" mass="8698">MGLWHRAPELLHGANVGIDLEATRLCYNLCGRNLNIQRGDMTKGDKEVDRKHTVLDILLNSCSLFFLLLQRKLVYS</sequence>
<protein>
    <submittedName>
        <fullName evidence="1">Uncharacterized protein</fullName>
    </submittedName>
</protein>
<proteinExistence type="predicted"/>
<dbReference type="EMBL" id="LS974626">
    <property type="protein sequence ID" value="CAG7908933.1"/>
    <property type="molecule type" value="Genomic_DNA"/>
</dbReference>
<dbReference type="Gramene" id="A10p01790.2_BraZ1">
    <property type="protein sequence ID" value="A10p01790.2_BraZ1.CDS"/>
    <property type="gene ID" value="A10g01790.2_BraZ1"/>
</dbReference>
<dbReference type="Proteomes" id="UP000694005">
    <property type="component" value="Chromosome A10"/>
</dbReference>